<dbReference type="Gene3D" id="3.30.70.120">
    <property type="match status" value="1"/>
</dbReference>
<evidence type="ECO:0000256" key="3">
    <source>
        <dbReference type="ARBA" id="ARBA00022692"/>
    </source>
</evidence>
<comment type="caution">
    <text evidence="10">The sequence shown here is derived from an EMBL/GenBank/DDBJ whole genome shotgun (WGS) entry which is preliminary data.</text>
</comment>
<dbReference type="HAMAP" id="MF_01515">
    <property type="entry name" value="UPF0316"/>
    <property type="match status" value="1"/>
</dbReference>
<dbReference type="Proteomes" id="UP000396862">
    <property type="component" value="Unassembled WGS sequence"/>
</dbReference>
<feature type="domain" description="DUF2179" evidence="7">
    <location>
        <begin position="122"/>
        <end position="173"/>
    </location>
</feature>
<dbReference type="InterPro" id="IPR022930">
    <property type="entry name" value="UPF0316"/>
</dbReference>
<dbReference type="RefSeq" id="WP_246187228.1">
    <property type="nucleotide sequence ID" value="NZ_BLAU01000001.1"/>
</dbReference>
<reference evidence="10 11" key="1">
    <citation type="submission" date="2018-03" db="EMBL/GenBank/DDBJ databases">
        <title>Genomic Encyclopedia of Archaeal and Bacterial Type Strains, Phase II (KMG-II): from individual species to whole genera.</title>
        <authorList>
            <person name="Goeker M."/>
        </authorList>
    </citation>
    <scope>NUCLEOTIDE SEQUENCE [LARGE SCALE GENOMIC DNA]</scope>
    <source>
        <strain evidence="10 11">DSM 27267</strain>
    </source>
</reference>
<dbReference type="InterPro" id="IPR015867">
    <property type="entry name" value="N-reg_PII/ATP_PRibTrfase_C"/>
</dbReference>
<feature type="transmembrane region" description="Helical" evidence="6">
    <location>
        <begin position="71"/>
        <end position="91"/>
    </location>
</feature>
<dbReference type="Proteomes" id="UP000240621">
    <property type="component" value="Unassembled WGS sequence"/>
</dbReference>
<protein>
    <recommendedName>
        <fullName evidence="6">UPF0316 protein CLV93_104331</fullName>
    </recommendedName>
</protein>
<evidence type="ECO:0000256" key="2">
    <source>
        <dbReference type="ARBA" id="ARBA00022475"/>
    </source>
</evidence>
<dbReference type="EMBL" id="BLAU01000001">
    <property type="protein sequence ID" value="GET21719.1"/>
    <property type="molecule type" value="Genomic_DNA"/>
</dbReference>
<comment type="subcellular location">
    <subcellularLocation>
        <location evidence="1 6">Cell membrane</location>
        <topology evidence="1 6">Multi-pass membrane protein</topology>
    </subcellularLocation>
</comment>
<feature type="domain" description="DUF5698" evidence="8">
    <location>
        <begin position="32"/>
        <end position="88"/>
    </location>
</feature>
<keyword evidence="2 6" id="KW-1003">Cell membrane</keyword>
<evidence type="ECO:0000313" key="12">
    <source>
        <dbReference type="Proteomes" id="UP000396862"/>
    </source>
</evidence>
<keyword evidence="5 6" id="KW-0472">Membrane</keyword>
<dbReference type="InterPro" id="IPR019264">
    <property type="entry name" value="DUF2179"/>
</dbReference>
<feature type="transmembrane region" description="Helical" evidence="6">
    <location>
        <begin position="12"/>
        <end position="33"/>
    </location>
</feature>
<evidence type="ECO:0000259" key="8">
    <source>
        <dbReference type="Pfam" id="PF18955"/>
    </source>
</evidence>
<evidence type="ECO:0000259" key="7">
    <source>
        <dbReference type="Pfam" id="PF10035"/>
    </source>
</evidence>
<comment type="similarity">
    <text evidence="6">Belongs to the UPF0316 family.</text>
</comment>
<dbReference type="NCBIfam" id="NF003191">
    <property type="entry name" value="PRK04164.1-2"/>
    <property type="match status" value="1"/>
</dbReference>
<dbReference type="AlphaFoldDB" id="A0A2P8CEJ7"/>
<gene>
    <name evidence="10" type="ORF">CLV93_104331</name>
    <name evidence="9" type="ORF">JCM18694_19650</name>
</gene>
<sequence length="191" mass="21325">MDATFMDSNLFNYLVLPLIIFFARILDVTIGTIRIVMVSKGQKNLAPLLGFFEVFIWILAMSKIVQNLDNWVCYIFYAGGFAAGNFIGLMIEERLAVGIVQLQIITRKDSTKLINALKNAGYGITHHNAEGATGKWVSVIYSIVKRNDLSNVAEIIKQYNPNAFYSINDVKFVNRGITAPSHDLSGIRMGK</sequence>
<feature type="transmembrane region" description="Helical" evidence="6">
    <location>
        <begin position="45"/>
        <end position="65"/>
    </location>
</feature>
<reference evidence="9 12" key="2">
    <citation type="submission" date="2019-10" db="EMBL/GenBank/DDBJ databases">
        <title>Prolixibacter strains distinguished by the presence of nitrate reductase genes were adept at nitrate-dependent anaerobic corrosion of metallic iron and carbon steel.</title>
        <authorList>
            <person name="Iino T."/>
            <person name="Shono N."/>
            <person name="Ito K."/>
            <person name="Nakamura R."/>
            <person name="Sueoka K."/>
            <person name="Harayama S."/>
            <person name="Ohkuma M."/>
        </authorList>
    </citation>
    <scope>NUCLEOTIDE SEQUENCE [LARGE SCALE GENOMIC DNA]</scope>
    <source>
        <strain evidence="9 12">MIC1-1</strain>
    </source>
</reference>
<evidence type="ECO:0000256" key="4">
    <source>
        <dbReference type="ARBA" id="ARBA00022989"/>
    </source>
</evidence>
<proteinExistence type="inferred from homology"/>
<dbReference type="PANTHER" id="PTHR40060">
    <property type="entry name" value="UPF0316 PROTEIN YEBE"/>
    <property type="match status" value="1"/>
</dbReference>
<accession>A0A2P8CEJ7</accession>
<evidence type="ECO:0000256" key="1">
    <source>
        <dbReference type="ARBA" id="ARBA00004651"/>
    </source>
</evidence>
<evidence type="ECO:0000256" key="6">
    <source>
        <dbReference type="HAMAP-Rule" id="MF_01515"/>
    </source>
</evidence>
<keyword evidence="12" id="KW-1185">Reference proteome</keyword>
<dbReference type="GO" id="GO:0005886">
    <property type="term" value="C:plasma membrane"/>
    <property type="evidence" value="ECO:0007669"/>
    <property type="project" value="UniProtKB-SubCell"/>
</dbReference>
<dbReference type="PANTHER" id="PTHR40060:SF1">
    <property type="entry name" value="UPF0316 PROTEIN YEBE"/>
    <property type="match status" value="1"/>
</dbReference>
<organism evidence="10 11">
    <name type="scientific">Prolixibacter denitrificans</name>
    <dbReference type="NCBI Taxonomy" id="1541063"/>
    <lineage>
        <taxon>Bacteria</taxon>
        <taxon>Pseudomonadati</taxon>
        <taxon>Bacteroidota</taxon>
        <taxon>Bacteroidia</taxon>
        <taxon>Marinilabiliales</taxon>
        <taxon>Prolixibacteraceae</taxon>
        <taxon>Prolixibacter</taxon>
    </lineage>
</organism>
<evidence type="ECO:0000313" key="11">
    <source>
        <dbReference type="Proteomes" id="UP000240621"/>
    </source>
</evidence>
<keyword evidence="4 6" id="KW-1133">Transmembrane helix</keyword>
<dbReference type="InterPro" id="IPR044035">
    <property type="entry name" value="DUF5698"/>
</dbReference>
<dbReference type="Pfam" id="PF10035">
    <property type="entry name" value="DUF2179"/>
    <property type="match status" value="1"/>
</dbReference>
<name>A0A2P8CEJ7_9BACT</name>
<dbReference type="EMBL" id="PYGC01000004">
    <property type="protein sequence ID" value="PSK83400.1"/>
    <property type="molecule type" value="Genomic_DNA"/>
</dbReference>
<evidence type="ECO:0000256" key="5">
    <source>
        <dbReference type="ARBA" id="ARBA00023136"/>
    </source>
</evidence>
<keyword evidence="3 6" id="KW-0812">Transmembrane</keyword>
<dbReference type="Pfam" id="PF18955">
    <property type="entry name" value="DUF5698"/>
    <property type="match status" value="1"/>
</dbReference>
<dbReference type="CDD" id="cd16381">
    <property type="entry name" value="YitT_C_like_1"/>
    <property type="match status" value="1"/>
</dbReference>
<evidence type="ECO:0000313" key="9">
    <source>
        <dbReference type="EMBL" id="GET21719.1"/>
    </source>
</evidence>
<evidence type="ECO:0000313" key="10">
    <source>
        <dbReference type="EMBL" id="PSK83400.1"/>
    </source>
</evidence>